<evidence type="ECO:0000313" key="2">
    <source>
        <dbReference type="EMBL" id="KAF5702120.1"/>
    </source>
</evidence>
<feature type="region of interest" description="Disordered" evidence="1">
    <location>
        <begin position="155"/>
        <end position="195"/>
    </location>
</feature>
<accession>A0A8H6D3M1</accession>
<evidence type="ECO:0000256" key="1">
    <source>
        <dbReference type="SAM" id="MobiDB-lite"/>
    </source>
</evidence>
<evidence type="ECO:0000313" key="3">
    <source>
        <dbReference type="Proteomes" id="UP000544331"/>
    </source>
</evidence>
<dbReference type="Proteomes" id="UP000544331">
    <property type="component" value="Unassembled WGS sequence"/>
</dbReference>
<name>A0A8H6D3M1_9HYPO</name>
<comment type="caution">
    <text evidence="2">The sequence shown here is derived from an EMBL/GenBank/DDBJ whole genome shotgun (WGS) entry which is preliminary data.</text>
</comment>
<protein>
    <submittedName>
        <fullName evidence="2">Uncharacterized protein</fullName>
    </submittedName>
</protein>
<feature type="compositionally biased region" description="Polar residues" evidence="1">
    <location>
        <begin position="163"/>
        <end position="173"/>
    </location>
</feature>
<feature type="region of interest" description="Disordered" evidence="1">
    <location>
        <begin position="49"/>
        <end position="109"/>
    </location>
</feature>
<reference evidence="2 3" key="1">
    <citation type="submission" date="2020-05" db="EMBL/GenBank/DDBJ databases">
        <title>Identification and distribution of gene clusters putatively required for synthesis of sphingolipid metabolism inhibitors in phylogenetically diverse species of the filamentous fungus Fusarium.</title>
        <authorList>
            <person name="Kim H.-S."/>
            <person name="Busman M."/>
            <person name="Brown D.W."/>
            <person name="Divon H."/>
            <person name="Uhlig S."/>
            <person name="Proctor R.H."/>
        </authorList>
    </citation>
    <scope>NUCLEOTIDE SEQUENCE [LARGE SCALE GENOMIC DNA]</scope>
    <source>
        <strain evidence="2 3">NRRL 66235</strain>
    </source>
</reference>
<dbReference type="AlphaFoldDB" id="A0A8H6D3M1"/>
<feature type="compositionally biased region" description="Basic and acidic residues" evidence="1">
    <location>
        <begin position="67"/>
        <end position="86"/>
    </location>
</feature>
<organism evidence="2 3">
    <name type="scientific">Fusarium mundagurra</name>
    <dbReference type="NCBI Taxonomy" id="1567541"/>
    <lineage>
        <taxon>Eukaryota</taxon>
        <taxon>Fungi</taxon>
        <taxon>Dikarya</taxon>
        <taxon>Ascomycota</taxon>
        <taxon>Pezizomycotina</taxon>
        <taxon>Sordariomycetes</taxon>
        <taxon>Hypocreomycetidae</taxon>
        <taxon>Hypocreales</taxon>
        <taxon>Nectriaceae</taxon>
        <taxon>Fusarium</taxon>
        <taxon>Fusarium fujikuroi species complex</taxon>
    </lineage>
</organism>
<sequence>MITTIYDRLKVIQGMSFGTVWPLSSYHRVPLAAASRQMKLWKSCCKTIGRPRPRQSYQPPPCPRKQQVRERQRAPDGYRRRQERRQGAAVRESGGGHAEGANGVQVVEGHPSDAGTLVQQTAEAAVREASTSHPRLEATRLAQDISALAIANPAVQQRDAHIEQSNSGPQGQDQAVGDAASGEKIASDEDSMDIS</sequence>
<dbReference type="OrthoDB" id="5102599at2759"/>
<proteinExistence type="predicted"/>
<dbReference type="EMBL" id="JAAOAN010000641">
    <property type="protein sequence ID" value="KAF5702120.1"/>
    <property type="molecule type" value="Genomic_DNA"/>
</dbReference>
<keyword evidence="3" id="KW-1185">Reference proteome</keyword>
<gene>
    <name evidence="2" type="ORF">FMUND_13615</name>
</gene>